<feature type="compositionally biased region" description="Basic and acidic residues" evidence="1">
    <location>
        <begin position="79"/>
        <end position="92"/>
    </location>
</feature>
<feature type="compositionally biased region" description="Polar residues" evidence="1">
    <location>
        <begin position="223"/>
        <end position="242"/>
    </location>
</feature>
<evidence type="ECO:0000256" key="1">
    <source>
        <dbReference type="SAM" id="MobiDB-lite"/>
    </source>
</evidence>
<gene>
    <name evidence="2" type="ORF">M011DRAFT_298640</name>
</gene>
<feature type="compositionally biased region" description="Low complexity" evidence="1">
    <location>
        <begin position="48"/>
        <end position="62"/>
    </location>
</feature>
<sequence length="335" mass="37526">MNARGPFRGRSKANPTTQCQKCLQRGHYSYECTVSAQERPYKPRPSRTQQLLNPKLQPKLTTEVPEDLLQTKGTADAILAKKKEERGRDRSRSSRGGARARSYSTSSSDSISTISTHRSPSRSPTPRHRRPDRDASGGRSSRRIRHRSPSVRSDPSRAAHRRRSPGRRSRSRSPGCPYAGTSRGHARDGRYGDDATKKRGRSPSADSYSSREDSGRVVRRRMTSSSPARRGRTSGSTRMDTTNDPDRYRERRTESRSSSMRRARPRSPSISPAPYNRAAPRNRFDSGTPPRGPPLHTSAAYPERRPPPAPAAPPRERSLSPYSKRVAMTRAMQGR</sequence>
<evidence type="ECO:0008006" key="4">
    <source>
        <dbReference type="Google" id="ProtNLM"/>
    </source>
</evidence>
<evidence type="ECO:0000313" key="2">
    <source>
        <dbReference type="EMBL" id="KAF2741992.1"/>
    </source>
</evidence>
<feature type="compositionally biased region" description="Basic residues" evidence="1">
    <location>
        <begin position="140"/>
        <end position="149"/>
    </location>
</feature>
<feature type="compositionally biased region" description="Basic and acidic residues" evidence="1">
    <location>
        <begin position="185"/>
        <end position="197"/>
    </location>
</feature>
<organism evidence="2 3">
    <name type="scientific">Sporormia fimetaria CBS 119925</name>
    <dbReference type="NCBI Taxonomy" id="1340428"/>
    <lineage>
        <taxon>Eukaryota</taxon>
        <taxon>Fungi</taxon>
        <taxon>Dikarya</taxon>
        <taxon>Ascomycota</taxon>
        <taxon>Pezizomycotina</taxon>
        <taxon>Dothideomycetes</taxon>
        <taxon>Pleosporomycetidae</taxon>
        <taxon>Pleosporales</taxon>
        <taxon>Sporormiaceae</taxon>
        <taxon>Sporormia</taxon>
    </lineage>
</organism>
<dbReference type="EMBL" id="MU006617">
    <property type="protein sequence ID" value="KAF2741992.1"/>
    <property type="molecule type" value="Genomic_DNA"/>
</dbReference>
<feature type="compositionally biased region" description="Basic residues" evidence="1">
    <location>
        <begin position="158"/>
        <end position="171"/>
    </location>
</feature>
<dbReference type="Proteomes" id="UP000799440">
    <property type="component" value="Unassembled WGS sequence"/>
</dbReference>
<dbReference type="AlphaFoldDB" id="A0A6A6UUK9"/>
<proteinExistence type="predicted"/>
<feature type="compositionally biased region" description="Basic and acidic residues" evidence="1">
    <location>
        <begin position="244"/>
        <end position="255"/>
    </location>
</feature>
<keyword evidence="3" id="KW-1185">Reference proteome</keyword>
<evidence type="ECO:0000313" key="3">
    <source>
        <dbReference type="Proteomes" id="UP000799440"/>
    </source>
</evidence>
<protein>
    <recommendedName>
        <fullName evidence="4">Zinc knuckle-domain-containing protein</fullName>
    </recommendedName>
</protein>
<name>A0A6A6UUK9_9PLEO</name>
<dbReference type="Pfam" id="PF13917">
    <property type="entry name" value="zf-CCHC_3"/>
    <property type="match status" value="1"/>
</dbReference>
<dbReference type="OrthoDB" id="437973at2759"/>
<feature type="compositionally biased region" description="Low complexity" evidence="1">
    <location>
        <begin position="94"/>
        <end position="124"/>
    </location>
</feature>
<feature type="region of interest" description="Disordered" evidence="1">
    <location>
        <begin position="36"/>
        <end position="335"/>
    </location>
</feature>
<accession>A0A6A6UUK9</accession>
<reference evidence="2" key="1">
    <citation type="journal article" date="2020" name="Stud. Mycol.">
        <title>101 Dothideomycetes genomes: a test case for predicting lifestyles and emergence of pathogens.</title>
        <authorList>
            <person name="Haridas S."/>
            <person name="Albert R."/>
            <person name="Binder M."/>
            <person name="Bloem J."/>
            <person name="Labutti K."/>
            <person name="Salamov A."/>
            <person name="Andreopoulos B."/>
            <person name="Baker S."/>
            <person name="Barry K."/>
            <person name="Bills G."/>
            <person name="Bluhm B."/>
            <person name="Cannon C."/>
            <person name="Castanera R."/>
            <person name="Culley D."/>
            <person name="Daum C."/>
            <person name="Ezra D."/>
            <person name="Gonzalez J."/>
            <person name="Henrissat B."/>
            <person name="Kuo A."/>
            <person name="Liang C."/>
            <person name="Lipzen A."/>
            <person name="Lutzoni F."/>
            <person name="Magnuson J."/>
            <person name="Mondo S."/>
            <person name="Nolan M."/>
            <person name="Ohm R."/>
            <person name="Pangilinan J."/>
            <person name="Park H.-J."/>
            <person name="Ramirez L."/>
            <person name="Alfaro M."/>
            <person name="Sun H."/>
            <person name="Tritt A."/>
            <person name="Yoshinaga Y."/>
            <person name="Zwiers L.-H."/>
            <person name="Turgeon B."/>
            <person name="Goodwin S."/>
            <person name="Spatafora J."/>
            <person name="Crous P."/>
            <person name="Grigoriev I."/>
        </authorList>
    </citation>
    <scope>NUCLEOTIDE SEQUENCE</scope>
    <source>
        <strain evidence="2">CBS 119925</strain>
    </source>
</reference>